<accession>A0AAI8Z314</accession>
<keyword evidence="5" id="KW-0560">Oxidoreductase</keyword>
<dbReference type="InterPro" id="IPR016166">
    <property type="entry name" value="FAD-bd_PCMH"/>
</dbReference>
<keyword evidence="4" id="KW-0274">FAD</keyword>
<proteinExistence type="inferred from homology"/>
<comment type="similarity">
    <text evidence="2">Belongs to the oxygen-dependent FAD-linked oxidoreductase family.</text>
</comment>
<feature type="domain" description="FAD-binding PCMH-type" evidence="8">
    <location>
        <begin position="125"/>
        <end position="326"/>
    </location>
</feature>
<dbReference type="PROSITE" id="PS51387">
    <property type="entry name" value="FAD_PCMH"/>
    <property type="match status" value="1"/>
</dbReference>
<feature type="chain" id="PRO_5042575543" evidence="7">
    <location>
        <begin position="24"/>
        <end position="617"/>
    </location>
</feature>
<dbReference type="AlphaFoldDB" id="A0AAI8Z314"/>
<feature type="region of interest" description="Disordered" evidence="6">
    <location>
        <begin position="192"/>
        <end position="216"/>
    </location>
</feature>
<feature type="signal peptide" evidence="7">
    <location>
        <begin position="1"/>
        <end position="23"/>
    </location>
</feature>
<evidence type="ECO:0000256" key="7">
    <source>
        <dbReference type="SAM" id="SignalP"/>
    </source>
</evidence>
<dbReference type="SUPFAM" id="SSF56176">
    <property type="entry name" value="FAD-binding/transporter-associated domain-like"/>
    <property type="match status" value="1"/>
</dbReference>
<evidence type="ECO:0000256" key="3">
    <source>
        <dbReference type="ARBA" id="ARBA00022630"/>
    </source>
</evidence>
<dbReference type="GO" id="GO:0071949">
    <property type="term" value="F:FAD binding"/>
    <property type="evidence" value="ECO:0007669"/>
    <property type="project" value="InterPro"/>
</dbReference>
<evidence type="ECO:0000313" key="9">
    <source>
        <dbReference type="EMBL" id="CAK4031503.1"/>
    </source>
</evidence>
<protein>
    <submittedName>
        <fullName evidence="9">Isoamyl alcohol oxidase</fullName>
    </submittedName>
</protein>
<evidence type="ECO:0000256" key="2">
    <source>
        <dbReference type="ARBA" id="ARBA00005466"/>
    </source>
</evidence>
<dbReference type="PANTHER" id="PTHR42973">
    <property type="entry name" value="BINDING OXIDOREDUCTASE, PUTATIVE (AFU_ORTHOLOGUE AFUA_1G17690)-RELATED"/>
    <property type="match status" value="1"/>
</dbReference>
<comment type="cofactor">
    <cofactor evidence="1">
        <name>FAD</name>
        <dbReference type="ChEBI" id="CHEBI:57692"/>
    </cofactor>
</comment>
<dbReference type="InterPro" id="IPR050416">
    <property type="entry name" value="FAD-linked_Oxidoreductase"/>
</dbReference>
<keyword evidence="3" id="KW-0285">Flavoprotein</keyword>
<dbReference type="InterPro" id="IPR012951">
    <property type="entry name" value="BBE"/>
</dbReference>
<evidence type="ECO:0000256" key="4">
    <source>
        <dbReference type="ARBA" id="ARBA00022827"/>
    </source>
</evidence>
<evidence type="ECO:0000256" key="1">
    <source>
        <dbReference type="ARBA" id="ARBA00001974"/>
    </source>
</evidence>
<name>A0AAI8Z314_9PEZI</name>
<dbReference type="Proteomes" id="UP001296104">
    <property type="component" value="Unassembled WGS sequence"/>
</dbReference>
<dbReference type="GO" id="GO:0016491">
    <property type="term" value="F:oxidoreductase activity"/>
    <property type="evidence" value="ECO:0007669"/>
    <property type="project" value="UniProtKB-KW"/>
</dbReference>
<dbReference type="Gene3D" id="3.30.465.10">
    <property type="match status" value="2"/>
</dbReference>
<dbReference type="Pfam" id="PF01565">
    <property type="entry name" value="FAD_binding_4"/>
    <property type="match status" value="1"/>
</dbReference>
<dbReference type="InterPro" id="IPR006094">
    <property type="entry name" value="Oxid_FAD_bind_N"/>
</dbReference>
<reference evidence="9" key="1">
    <citation type="submission" date="2023-11" db="EMBL/GenBank/DDBJ databases">
        <authorList>
            <person name="Alioto T."/>
            <person name="Alioto T."/>
            <person name="Gomez Garrido J."/>
        </authorList>
    </citation>
    <scope>NUCLEOTIDE SEQUENCE</scope>
</reference>
<dbReference type="PANTHER" id="PTHR42973:SF39">
    <property type="entry name" value="FAD-BINDING PCMH-TYPE DOMAIN-CONTAINING PROTEIN"/>
    <property type="match status" value="1"/>
</dbReference>
<dbReference type="Pfam" id="PF08031">
    <property type="entry name" value="BBE"/>
    <property type="match status" value="1"/>
</dbReference>
<evidence type="ECO:0000259" key="8">
    <source>
        <dbReference type="PROSITE" id="PS51387"/>
    </source>
</evidence>
<evidence type="ECO:0000313" key="10">
    <source>
        <dbReference type="Proteomes" id="UP001296104"/>
    </source>
</evidence>
<dbReference type="EMBL" id="CAVMBE010000049">
    <property type="protein sequence ID" value="CAK4031503.1"/>
    <property type="molecule type" value="Genomic_DNA"/>
</dbReference>
<dbReference type="InterPro" id="IPR036318">
    <property type="entry name" value="FAD-bd_PCMH-like_sf"/>
</dbReference>
<keyword evidence="7" id="KW-0732">Signal</keyword>
<sequence>MAIPRILWIVRLLLSSIIAIASSAATSRGQECKCIPSQPCWPSEATWSSTLNTTVAGQLIRNEPVALPCYPGPAYNAASCAKIQTHYGKASFQEEGPVGFWSGLNGSSSSCPPSPPSAGQGKCTLGDAPVYTVNATEWQHVAAGIAFAREHRLRLVIRDTGHDLLGRSTGFGSLQIWIRHLRTGIEFHSALSSDVQEQQRRGGRGSAGGGDGDGGDWTGPAFTIGGGYTWTDVNAAAAERNVVVVGGGTPTVGCIGGYMQGGGHSFATHNYGLAADNVLRAKVVLANGSLVTASPTENPDLFFAIRGGGGGTYGVVVETTVKAWPDTNVVSQTLAFAPRTSNDTGVFMDVLTDLYQSFPELSKGGWSGYGSWAVDGPAAVFANFTTGYAHYAGNFNKSLAEAQSSFAPMSAKLQEYNETRLIVSLQYTNHPTYWQFYQPSEPPAGTLGYTSSRFLDEKALLSNRTSLLQTLSTLAGSSGEYTSNTNEFFGAAYGRVAADGRTSPVSGVNPAWRSMVVNHIVSRGFSRDTPAAEVVQIGHDVEHVKGTALRSLAPDTGVYMNEANFLDPDYEEDFYGSHYNRLRRIKRELDPDDVFYCQTCVGSHSWVQVEKGQLCRS</sequence>
<evidence type="ECO:0000256" key="6">
    <source>
        <dbReference type="SAM" id="MobiDB-lite"/>
    </source>
</evidence>
<dbReference type="InterPro" id="IPR016169">
    <property type="entry name" value="FAD-bd_PCMH_sub2"/>
</dbReference>
<feature type="compositionally biased region" description="Gly residues" evidence="6">
    <location>
        <begin position="204"/>
        <end position="216"/>
    </location>
</feature>
<comment type="caution">
    <text evidence="9">The sequence shown here is derived from an EMBL/GenBank/DDBJ whole genome shotgun (WGS) entry which is preliminary data.</text>
</comment>
<organism evidence="9 10">
    <name type="scientific">Lecanosticta acicola</name>
    <dbReference type="NCBI Taxonomy" id="111012"/>
    <lineage>
        <taxon>Eukaryota</taxon>
        <taxon>Fungi</taxon>
        <taxon>Dikarya</taxon>
        <taxon>Ascomycota</taxon>
        <taxon>Pezizomycotina</taxon>
        <taxon>Dothideomycetes</taxon>
        <taxon>Dothideomycetidae</taxon>
        <taxon>Mycosphaerellales</taxon>
        <taxon>Mycosphaerellaceae</taxon>
        <taxon>Lecanosticta</taxon>
    </lineage>
</organism>
<evidence type="ECO:0000256" key="5">
    <source>
        <dbReference type="ARBA" id="ARBA00023002"/>
    </source>
</evidence>
<keyword evidence="10" id="KW-1185">Reference proteome</keyword>
<gene>
    <name evidence="9" type="ORF">LECACI_7A006661</name>
</gene>